<dbReference type="RefSeq" id="WP_053186589.1">
    <property type="nucleotide sequence ID" value="NZ_LGIA01000187.1"/>
</dbReference>
<evidence type="ECO:0000313" key="5">
    <source>
        <dbReference type="Proteomes" id="UP000036958"/>
    </source>
</evidence>
<reference evidence="5" key="1">
    <citation type="submission" date="2015-07" db="EMBL/GenBank/DDBJ databases">
        <title>Genome sequencing of Sunxiuqinia dokdonensis strain SK.</title>
        <authorList>
            <person name="Ahn S."/>
            <person name="Kim B.-C."/>
        </authorList>
    </citation>
    <scope>NUCLEOTIDE SEQUENCE [LARGE SCALE GENOMIC DNA]</scope>
    <source>
        <strain evidence="5">SK</strain>
    </source>
</reference>
<sequence>MKTSALILFLIFLSSQTFSQLVEIDGIPRDTSFTPYSAWMKIKKDFPDAEIVKPHLPENVKATCDLVYASLLETKYGKRDLHLDLFQPKSEGKYPALILIFGGGWRSGSKAAQGPMAQQIAAKGYVTATVEYRLSPEALYPAAVHDIKAAIRYLRANAEKYNIDTDRIAISGSSAGGQLAALVGMTANVEKFDGYSANMNQPVSIQAIIDMDGILDFTDPNESAKDDDPNKRSAGAYWFGATYKEAPEKWVEASPLIYAGKTTPPILFINSALPRFHAGRDQVIEKLDEYGIYTEVQTIPDTPHPFWLFHPWFDQTVNYMVTFLDKQFK</sequence>
<proteinExistence type="predicted"/>
<dbReference type="Gene3D" id="3.40.50.1820">
    <property type="entry name" value="alpha/beta hydrolase"/>
    <property type="match status" value="1"/>
</dbReference>
<dbReference type="Proteomes" id="UP000036958">
    <property type="component" value="Unassembled WGS sequence"/>
</dbReference>
<feature type="chain" id="PRO_5005591577" description="BD-FAE-like domain-containing protein" evidence="2">
    <location>
        <begin position="20"/>
        <end position="329"/>
    </location>
</feature>
<dbReference type="OrthoDB" id="9777975at2"/>
<keyword evidence="1" id="KW-0378">Hydrolase</keyword>
<evidence type="ECO:0000313" key="4">
    <source>
        <dbReference type="EMBL" id="KOH43453.1"/>
    </source>
</evidence>
<dbReference type="GO" id="GO:0016787">
    <property type="term" value="F:hydrolase activity"/>
    <property type="evidence" value="ECO:0007669"/>
    <property type="project" value="UniProtKB-KW"/>
</dbReference>
<dbReference type="STRING" id="1409788.NC99_37320"/>
<dbReference type="Pfam" id="PF20434">
    <property type="entry name" value="BD-FAE"/>
    <property type="match status" value="1"/>
</dbReference>
<gene>
    <name evidence="4" type="ORF">NC99_37320</name>
</gene>
<comment type="caution">
    <text evidence="4">The sequence shown here is derived from an EMBL/GenBank/DDBJ whole genome shotgun (WGS) entry which is preliminary data.</text>
</comment>
<evidence type="ECO:0000256" key="1">
    <source>
        <dbReference type="ARBA" id="ARBA00022801"/>
    </source>
</evidence>
<keyword evidence="2" id="KW-0732">Signal</keyword>
<dbReference type="SUPFAM" id="SSF53474">
    <property type="entry name" value="alpha/beta-Hydrolases"/>
    <property type="match status" value="1"/>
</dbReference>
<dbReference type="AlphaFoldDB" id="A0A0L8V515"/>
<feature type="signal peptide" evidence="2">
    <location>
        <begin position="1"/>
        <end position="19"/>
    </location>
</feature>
<dbReference type="EMBL" id="LGIA01000187">
    <property type="protein sequence ID" value="KOH43453.1"/>
    <property type="molecule type" value="Genomic_DNA"/>
</dbReference>
<accession>A0A0L8V515</accession>
<dbReference type="InterPro" id="IPR049492">
    <property type="entry name" value="BD-FAE-like_dom"/>
</dbReference>
<dbReference type="PANTHER" id="PTHR48081">
    <property type="entry name" value="AB HYDROLASE SUPERFAMILY PROTEIN C4A8.06C"/>
    <property type="match status" value="1"/>
</dbReference>
<keyword evidence="5" id="KW-1185">Reference proteome</keyword>
<organism evidence="4 5">
    <name type="scientific">Sunxiuqinia dokdonensis</name>
    <dbReference type="NCBI Taxonomy" id="1409788"/>
    <lineage>
        <taxon>Bacteria</taxon>
        <taxon>Pseudomonadati</taxon>
        <taxon>Bacteroidota</taxon>
        <taxon>Bacteroidia</taxon>
        <taxon>Marinilabiliales</taxon>
        <taxon>Prolixibacteraceae</taxon>
        <taxon>Sunxiuqinia</taxon>
    </lineage>
</organism>
<protein>
    <recommendedName>
        <fullName evidence="3">BD-FAE-like domain-containing protein</fullName>
    </recommendedName>
</protein>
<dbReference type="InterPro" id="IPR050300">
    <property type="entry name" value="GDXG_lipolytic_enzyme"/>
</dbReference>
<feature type="domain" description="BD-FAE-like" evidence="3">
    <location>
        <begin position="83"/>
        <end position="270"/>
    </location>
</feature>
<evidence type="ECO:0000259" key="3">
    <source>
        <dbReference type="Pfam" id="PF20434"/>
    </source>
</evidence>
<evidence type="ECO:0000256" key="2">
    <source>
        <dbReference type="SAM" id="SignalP"/>
    </source>
</evidence>
<dbReference type="InterPro" id="IPR029058">
    <property type="entry name" value="AB_hydrolase_fold"/>
</dbReference>
<dbReference type="PANTHER" id="PTHR48081:SF13">
    <property type="entry name" value="ALPHA_BETA HYDROLASE"/>
    <property type="match status" value="1"/>
</dbReference>
<name>A0A0L8V515_9BACT</name>